<accession>E6V1Z4</accession>
<sequence length="200" mass="21698">MSATALIRVVGLCGSLRSASYNAMALGLAGDCMPADMTMEVLDWRALPAFDADLLARGMPDAVASLVARIRSADAVLIATPEYNFSVPGMLKNALDWVSRAEDQPFRRKPVAILSAATGPLGGARVQYELRKILLFLDALVLTKPEIFIGHASSKFDPQGRCTDATTRDFVTAQMTAFQQWCIETRAMQVGAGTERTVWK</sequence>
<reference evidence="3" key="1">
    <citation type="submission" date="2010-12" db="EMBL/GenBank/DDBJ databases">
        <title>Complete sequence of Variovorax paradoxus EPS.</title>
        <authorList>
            <consortium name="US DOE Joint Genome Institute"/>
            <person name="Lucas S."/>
            <person name="Copeland A."/>
            <person name="Lapidus A."/>
            <person name="Cheng J.-F."/>
            <person name="Goodwin L."/>
            <person name="Pitluck S."/>
            <person name="Teshima H."/>
            <person name="Detter J.C."/>
            <person name="Han C."/>
            <person name="Tapia R."/>
            <person name="Land M."/>
            <person name="Hauser L."/>
            <person name="Kyrpides N."/>
            <person name="Ivanova N."/>
            <person name="Ovchinnikova G."/>
            <person name="Orwin P."/>
            <person name="Han J.-I.G."/>
            <person name="Woyke T."/>
        </authorList>
    </citation>
    <scope>NUCLEOTIDE SEQUENCE [LARGE SCALE GENOMIC DNA]</scope>
    <source>
        <strain evidence="3">EPS</strain>
    </source>
</reference>
<dbReference type="eggNOG" id="COG0431">
    <property type="taxonomic scope" value="Bacteria"/>
</dbReference>
<dbReference type="GO" id="GO:0016491">
    <property type="term" value="F:oxidoreductase activity"/>
    <property type="evidence" value="ECO:0007669"/>
    <property type="project" value="InterPro"/>
</dbReference>
<dbReference type="GO" id="GO:0010181">
    <property type="term" value="F:FMN binding"/>
    <property type="evidence" value="ECO:0007669"/>
    <property type="project" value="TreeGrafter"/>
</dbReference>
<dbReference type="STRING" id="595537.Varpa_3816"/>
<organism evidence="2 3">
    <name type="scientific">Variovorax paradoxus (strain EPS)</name>
    <dbReference type="NCBI Taxonomy" id="595537"/>
    <lineage>
        <taxon>Bacteria</taxon>
        <taxon>Pseudomonadati</taxon>
        <taxon>Pseudomonadota</taxon>
        <taxon>Betaproteobacteria</taxon>
        <taxon>Burkholderiales</taxon>
        <taxon>Comamonadaceae</taxon>
        <taxon>Variovorax</taxon>
    </lineage>
</organism>
<dbReference type="PANTHER" id="PTHR30543:SF21">
    <property type="entry name" value="NAD(P)H-DEPENDENT FMN REDUCTASE LOT6"/>
    <property type="match status" value="1"/>
</dbReference>
<dbReference type="HOGENOM" id="CLU_055322_4_2_4"/>
<dbReference type="RefSeq" id="WP_013542220.1">
    <property type="nucleotide sequence ID" value="NC_014931.1"/>
</dbReference>
<dbReference type="PANTHER" id="PTHR30543">
    <property type="entry name" value="CHROMATE REDUCTASE"/>
    <property type="match status" value="1"/>
</dbReference>
<dbReference type="EMBL" id="CP002417">
    <property type="protein sequence ID" value="ADU37997.1"/>
    <property type="molecule type" value="Genomic_DNA"/>
</dbReference>
<name>E6V1Z4_VARPE</name>
<dbReference type="InterPro" id="IPR050712">
    <property type="entry name" value="NAD(P)H-dep_reductase"/>
</dbReference>
<evidence type="ECO:0000313" key="2">
    <source>
        <dbReference type="EMBL" id="ADU37997.1"/>
    </source>
</evidence>
<dbReference type="InterPro" id="IPR005025">
    <property type="entry name" value="FMN_Rdtase-like_dom"/>
</dbReference>
<protein>
    <submittedName>
        <fullName evidence="2">NADPH-dependent FMN reductase</fullName>
    </submittedName>
</protein>
<dbReference type="Proteomes" id="UP000008917">
    <property type="component" value="Chromosome"/>
</dbReference>
<dbReference type="KEGG" id="vpe:Varpa_3816"/>
<dbReference type="Gene3D" id="3.40.50.360">
    <property type="match status" value="1"/>
</dbReference>
<feature type="domain" description="NADPH-dependent FMN reductase-like" evidence="1">
    <location>
        <begin position="8"/>
        <end position="152"/>
    </location>
</feature>
<evidence type="ECO:0000259" key="1">
    <source>
        <dbReference type="Pfam" id="PF03358"/>
    </source>
</evidence>
<dbReference type="Pfam" id="PF03358">
    <property type="entry name" value="FMN_red"/>
    <property type="match status" value="1"/>
</dbReference>
<proteinExistence type="predicted"/>
<dbReference type="GO" id="GO:0005829">
    <property type="term" value="C:cytosol"/>
    <property type="evidence" value="ECO:0007669"/>
    <property type="project" value="TreeGrafter"/>
</dbReference>
<reference evidence="2 3" key="2">
    <citation type="journal article" date="2013" name="Genome Announc.">
        <title>Genome of the Root-Associated Plant Growth-Promoting Bacterium Variovorax paradoxus Strain EPS.</title>
        <authorList>
            <person name="Han J.I."/>
            <person name="Spain J.C."/>
            <person name="Leadbetter J.R."/>
            <person name="Ovchinnikova G."/>
            <person name="Goodwin L.A."/>
            <person name="Han C.S."/>
            <person name="Woyke T."/>
            <person name="Davenport K.W."/>
            <person name="Orwin P.M."/>
        </authorList>
    </citation>
    <scope>NUCLEOTIDE SEQUENCE [LARGE SCALE GENOMIC DNA]</scope>
    <source>
        <strain evidence="2 3">EPS</strain>
    </source>
</reference>
<gene>
    <name evidence="2" type="ordered locus">Varpa_3816</name>
</gene>
<dbReference type="SUPFAM" id="SSF52218">
    <property type="entry name" value="Flavoproteins"/>
    <property type="match status" value="1"/>
</dbReference>
<evidence type="ECO:0000313" key="3">
    <source>
        <dbReference type="Proteomes" id="UP000008917"/>
    </source>
</evidence>
<dbReference type="InterPro" id="IPR029039">
    <property type="entry name" value="Flavoprotein-like_sf"/>
</dbReference>
<dbReference type="AlphaFoldDB" id="E6V1Z4"/>